<dbReference type="InterPro" id="IPR001368">
    <property type="entry name" value="TNFR/NGFR_Cys_rich_reg"/>
</dbReference>
<accession>A0A9W9YGQ6</accession>
<dbReference type="InterPro" id="IPR047526">
    <property type="entry name" value="TNR19/27/EDAR"/>
</dbReference>
<name>A0A9W9YGQ6_9CNID</name>
<protein>
    <submittedName>
        <fullName evidence="14">Tumor necrosis factor-activated receptor</fullName>
    </submittedName>
</protein>
<dbReference type="PANTHER" id="PTHR12120:SF10">
    <property type="entry name" value="TNFR-CYS DOMAIN-CONTAINING PROTEIN"/>
    <property type="match status" value="1"/>
</dbReference>
<feature type="disulfide bond" evidence="9">
    <location>
        <begin position="45"/>
        <end position="58"/>
    </location>
</feature>
<comment type="caution">
    <text evidence="14">The sequence shown here is derived from an EMBL/GenBank/DDBJ whole genome shotgun (WGS) entry which is preliminary data.</text>
</comment>
<dbReference type="Gene3D" id="2.10.50.10">
    <property type="entry name" value="Tumor Necrosis Factor Receptor, subunit A, domain 2"/>
    <property type="match status" value="1"/>
</dbReference>
<reference evidence="14" key="1">
    <citation type="submission" date="2023-01" db="EMBL/GenBank/DDBJ databases">
        <title>Genome assembly of the deep-sea coral Lophelia pertusa.</title>
        <authorList>
            <person name="Herrera S."/>
            <person name="Cordes E."/>
        </authorList>
    </citation>
    <scope>NUCLEOTIDE SEQUENCE</scope>
    <source>
        <strain evidence="14">USNM1676648</strain>
        <tissue evidence="14">Polyp</tissue>
    </source>
</reference>
<dbReference type="GO" id="GO:0043123">
    <property type="term" value="P:positive regulation of canonical NF-kappaB signal transduction"/>
    <property type="evidence" value="ECO:0007669"/>
    <property type="project" value="InterPro"/>
</dbReference>
<keyword evidence="7 14" id="KW-0675">Receptor</keyword>
<feature type="transmembrane region" description="Helical" evidence="11">
    <location>
        <begin position="214"/>
        <end position="234"/>
    </location>
</feature>
<comment type="subcellular location">
    <subcellularLocation>
        <location evidence="1">Membrane</location>
        <topology evidence="1">Single-pass membrane protein</topology>
    </subcellularLocation>
</comment>
<evidence type="ECO:0000256" key="12">
    <source>
        <dbReference type="SAM" id="SignalP"/>
    </source>
</evidence>
<feature type="chain" id="PRO_5040740698" evidence="12">
    <location>
        <begin position="24"/>
        <end position="278"/>
    </location>
</feature>
<evidence type="ECO:0000256" key="1">
    <source>
        <dbReference type="ARBA" id="ARBA00004167"/>
    </source>
</evidence>
<gene>
    <name evidence="14" type="primary">TNFRSF4_1</name>
    <name evidence="14" type="ORF">OS493_013381</name>
</gene>
<evidence type="ECO:0000313" key="15">
    <source>
        <dbReference type="Proteomes" id="UP001163046"/>
    </source>
</evidence>
<dbReference type="EMBL" id="MU827783">
    <property type="protein sequence ID" value="KAJ7336011.1"/>
    <property type="molecule type" value="Genomic_DNA"/>
</dbReference>
<feature type="signal peptide" evidence="12">
    <location>
        <begin position="1"/>
        <end position="23"/>
    </location>
</feature>
<dbReference type="GO" id="GO:0038023">
    <property type="term" value="F:signaling receptor activity"/>
    <property type="evidence" value="ECO:0007669"/>
    <property type="project" value="InterPro"/>
</dbReference>
<dbReference type="SMART" id="SM00208">
    <property type="entry name" value="TNFR"/>
    <property type="match status" value="2"/>
</dbReference>
<feature type="domain" description="TNFR-Cys" evidence="13">
    <location>
        <begin position="28"/>
        <end position="66"/>
    </location>
</feature>
<keyword evidence="4 11" id="KW-1133">Transmembrane helix</keyword>
<dbReference type="Pfam" id="PF00020">
    <property type="entry name" value="TNFR_c6"/>
    <property type="match status" value="1"/>
</dbReference>
<keyword evidence="3" id="KW-0677">Repeat</keyword>
<keyword evidence="15" id="KW-1185">Reference proteome</keyword>
<evidence type="ECO:0000256" key="4">
    <source>
        <dbReference type="ARBA" id="ARBA00022989"/>
    </source>
</evidence>
<dbReference type="SUPFAM" id="SSF57586">
    <property type="entry name" value="TNF receptor-like"/>
    <property type="match status" value="1"/>
</dbReference>
<keyword evidence="8" id="KW-0325">Glycoprotein</keyword>
<keyword evidence="2 11" id="KW-0812">Transmembrane</keyword>
<feature type="disulfide bond" evidence="9">
    <location>
        <begin position="48"/>
        <end position="66"/>
    </location>
</feature>
<feature type="compositionally biased region" description="Basic and acidic residues" evidence="10">
    <location>
        <begin position="244"/>
        <end position="256"/>
    </location>
</feature>
<dbReference type="AlphaFoldDB" id="A0A9W9YGQ6"/>
<organism evidence="14 15">
    <name type="scientific">Desmophyllum pertusum</name>
    <dbReference type="NCBI Taxonomy" id="174260"/>
    <lineage>
        <taxon>Eukaryota</taxon>
        <taxon>Metazoa</taxon>
        <taxon>Cnidaria</taxon>
        <taxon>Anthozoa</taxon>
        <taxon>Hexacorallia</taxon>
        <taxon>Scleractinia</taxon>
        <taxon>Caryophylliina</taxon>
        <taxon>Caryophylliidae</taxon>
        <taxon>Desmophyllum</taxon>
    </lineage>
</organism>
<keyword evidence="5 11" id="KW-0472">Membrane</keyword>
<evidence type="ECO:0000256" key="3">
    <source>
        <dbReference type="ARBA" id="ARBA00022737"/>
    </source>
</evidence>
<evidence type="ECO:0000256" key="7">
    <source>
        <dbReference type="ARBA" id="ARBA00023170"/>
    </source>
</evidence>
<dbReference type="PROSITE" id="PS50050">
    <property type="entry name" value="TNFR_NGFR_2"/>
    <property type="match status" value="1"/>
</dbReference>
<dbReference type="PROSITE" id="PS00652">
    <property type="entry name" value="TNFR_NGFR_1"/>
    <property type="match status" value="2"/>
</dbReference>
<keyword evidence="12" id="KW-0732">Signal</keyword>
<evidence type="ECO:0000256" key="11">
    <source>
        <dbReference type="SAM" id="Phobius"/>
    </source>
</evidence>
<dbReference type="CDD" id="cd00185">
    <property type="entry name" value="TNFRSF"/>
    <property type="match status" value="1"/>
</dbReference>
<evidence type="ECO:0000313" key="14">
    <source>
        <dbReference type="EMBL" id="KAJ7336011.1"/>
    </source>
</evidence>
<proteinExistence type="predicted"/>
<evidence type="ECO:0000256" key="2">
    <source>
        <dbReference type="ARBA" id="ARBA00022692"/>
    </source>
</evidence>
<sequence length="278" mass="30297">MFGKCQDIGLLVGFITIIASSLAAVHDDCIKFKNQFWNGTQCVPCSGCPRGFGVKSKCSAKQDTECQPCWLGFDYSNTTGFEECIPCDKYSNCLEGNANKIKNCTMFSSHICDGCADGNFFYSGYGMNGGCIACSSPCTIFQDETITCSTEHDRTCTVKGTILQVIHQRALRKRFPTVLIILVDFGGTEQPVDPALAIGATPPPDKTPTVKSPILWGIICVAGLVVAITVFLVVRYRRGKGRKPKDDSNVHDDSDVHAGTVNNQQQRIPLLKSKCCIR</sequence>
<dbReference type="GO" id="GO:0046330">
    <property type="term" value="P:positive regulation of JNK cascade"/>
    <property type="evidence" value="ECO:0007669"/>
    <property type="project" value="InterPro"/>
</dbReference>
<evidence type="ECO:0000256" key="10">
    <source>
        <dbReference type="SAM" id="MobiDB-lite"/>
    </source>
</evidence>
<dbReference type="GO" id="GO:0005886">
    <property type="term" value="C:plasma membrane"/>
    <property type="evidence" value="ECO:0007669"/>
    <property type="project" value="TreeGrafter"/>
</dbReference>
<dbReference type="OrthoDB" id="10048028at2759"/>
<dbReference type="PANTHER" id="PTHR12120">
    <property type="entry name" value="TNFR-CYS DOMAIN-CONTAINING PROTEIN"/>
    <property type="match status" value="1"/>
</dbReference>
<evidence type="ECO:0000256" key="5">
    <source>
        <dbReference type="ARBA" id="ARBA00023136"/>
    </source>
</evidence>
<feature type="repeat" description="TNFR-Cys" evidence="9">
    <location>
        <begin position="28"/>
        <end position="66"/>
    </location>
</feature>
<feature type="region of interest" description="Disordered" evidence="10">
    <location>
        <begin position="240"/>
        <end position="259"/>
    </location>
</feature>
<evidence type="ECO:0000256" key="9">
    <source>
        <dbReference type="PROSITE-ProRule" id="PRU00206"/>
    </source>
</evidence>
<evidence type="ECO:0000259" key="13">
    <source>
        <dbReference type="PROSITE" id="PS50050"/>
    </source>
</evidence>
<keyword evidence="6 9" id="KW-1015">Disulfide bond</keyword>
<dbReference type="Proteomes" id="UP001163046">
    <property type="component" value="Unassembled WGS sequence"/>
</dbReference>
<evidence type="ECO:0000256" key="6">
    <source>
        <dbReference type="ARBA" id="ARBA00023157"/>
    </source>
</evidence>
<comment type="caution">
    <text evidence="9">Lacks conserved residue(s) required for the propagation of feature annotation.</text>
</comment>
<evidence type="ECO:0000256" key="8">
    <source>
        <dbReference type="ARBA" id="ARBA00023180"/>
    </source>
</evidence>